<proteinExistence type="predicted"/>
<keyword evidence="1" id="KW-1133">Transmembrane helix</keyword>
<feature type="domain" description="Acyltransferase 3" evidence="2">
    <location>
        <begin position="9"/>
        <end position="338"/>
    </location>
</feature>
<feature type="transmembrane region" description="Helical" evidence="1">
    <location>
        <begin position="224"/>
        <end position="244"/>
    </location>
</feature>
<dbReference type="EMBL" id="NNSR01000069">
    <property type="protein sequence ID" value="PKD27702.1"/>
    <property type="molecule type" value="Genomic_DNA"/>
</dbReference>
<name>A0A2N0UL46_9FIRM</name>
<keyword evidence="4" id="KW-1185">Reference proteome</keyword>
<feature type="transmembrane region" description="Helical" evidence="1">
    <location>
        <begin position="318"/>
        <end position="341"/>
    </location>
</feature>
<dbReference type="Proteomes" id="UP000233425">
    <property type="component" value="Unassembled WGS sequence"/>
</dbReference>
<dbReference type="Pfam" id="PF01757">
    <property type="entry name" value="Acyl_transf_3"/>
    <property type="match status" value="1"/>
</dbReference>
<evidence type="ECO:0000256" key="1">
    <source>
        <dbReference type="SAM" id="Phobius"/>
    </source>
</evidence>
<organism evidence="3 4">
    <name type="scientific">Ruminococcus bromii</name>
    <dbReference type="NCBI Taxonomy" id="40518"/>
    <lineage>
        <taxon>Bacteria</taxon>
        <taxon>Bacillati</taxon>
        <taxon>Bacillota</taxon>
        <taxon>Clostridia</taxon>
        <taxon>Eubacteriales</taxon>
        <taxon>Oscillospiraceae</taxon>
        <taxon>Ruminococcus</taxon>
    </lineage>
</organism>
<comment type="caution">
    <text evidence="3">The sequence shown here is derived from an EMBL/GenBank/DDBJ whole genome shotgun (WGS) entry which is preliminary data.</text>
</comment>
<reference evidence="3" key="1">
    <citation type="journal article" date="2018" name="Environ. Microbiol.">
        <title>Sporulation capability and amylosome conservation among diverse human colonic and rumen isolates of the keystone starch-degrader Ruminococcus bromii.</title>
        <authorList>
            <person name="Mukhopadhya I."/>
            <person name="Morais S."/>
            <person name="Laverde-Gomez J."/>
            <person name="Sheridan P.O."/>
            <person name="Walker A.W."/>
            <person name="Kelly W."/>
            <person name="Klieve A.V."/>
            <person name="Ouwerkerk D."/>
            <person name="Duncan S.H."/>
            <person name="Louis P."/>
            <person name="Koropatkin N."/>
            <person name="Cockburn D."/>
            <person name="Kibler R."/>
            <person name="Cooper P.J."/>
            <person name="Sandoval C."/>
            <person name="Crost E."/>
            <person name="Juge N."/>
            <person name="Bayer E.A."/>
            <person name="Flint H.J."/>
        </authorList>
    </citation>
    <scope>NUCLEOTIDE SEQUENCE [LARGE SCALE GENOMIC DNA]</scope>
    <source>
        <strain evidence="3">ATCC 27255</strain>
    </source>
</reference>
<feature type="transmembrane region" description="Helical" evidence="1">
    <location>
        <begin position="86"/>
        <end position="104"/>
    </location>
</feature>
<protein>
    <submittedName>
        <fullName evidence="3">Acyltransferase family protein</fullName>
    </submittedName>
</protein>
<dbReference type="GO" id="GO:0016747">
    <property type="term" value="F:acyltransferase activity, transferring groups other than amino-acyl groups"/>
    <property type="evidence" value="ECO:0007669"/>
    <property type="project" value="InterPro"/>
</dbReference>
<gene>
    <name evidence="3" type="ORF">RBATCC27255_01466</name>
</gene>
<feature type="transmembrane region" description="Helical" evidence="1">
    <location>
        <begin position="49"/>
        <end position="70"/>
    </location>
</feature>
<feature type="transmembrane region" description="Helical" evidence="1">
    <location>
        <begin position="154"/>
        <end position="174"/>
    </location>
</feature>
<feature type="transmembrane region" description="Helical" evidence="1">
    <location>
        <begin position="124"/>
        <end position="142"/>
    </location>
</feature>
<dbReference type="InterPro" id="IPR002656">
    <property type="entry name" value="Acyl_transf_3_dom"/>
</dbReference>
<keyword evidence="3" id="KW-0012">Acyltransferase</keyword>
<keyword evidence="1" id="KW-0472">Membrane</keyword>
<keyword evidence="3" id="KW-0808">Transferase</keyword>
<feature type="transmembrane region" description="Helical" evidence="1">
    <location>
        <begin position="194"/>
        <end position="212"/>
    </location>
</feature>
<keyword evidence="1" id="KW-0812">Transmembrane</keyword>
<evidence type="ECO:0000313" key="3">
    <source>
        <dbReference type="EMBL" id="PKD27702.1"/>
    </source>
</evidence>
<accession>A0A2N0UL46</accession>
<evidence type="ECO:0000259" key="2">
    <source>
        <dbReference type="Pfam" id="PF01757"/>
    </source>
</evidence>
<dbReference type="RefSeq" id="WP_101029418.1">
    <property type="nucleotide sequence ID" value="NZ_CABMMZ010000069.1"/>
</dbReference>
<dbReference type="AlphaFoldDB" id="A0A2N0UL46"/>
<sequence>MSKTKRQSGIELLRIIVMIQIIFLHAYQYGLLHNASKAAGDIDGTLVTFIWSFCRAPVDVFIMISGYFMITSQFDIKKTIRRSGKIYGAMIFYSIVLSIIFFISDPSLININSVISAFTPLMSRTWYFLSNYLIILLLSPFLNKMLASLSKKHYLYFMGIVFVVVSLWSTLAEIDGVSNVISVNKVLDPYMGKSLGGFLLMYIIGGYLRLFVKQQPLEKRKLNFKYLGIFAALCVSDFVLASVFPQYKPAFGMFNNPLVLAESAMLILFFRDFNFSSKFVNTVAGTTLGVYAIHENPYVRDCLWHVANFSNKHLYDTLIYIPIVIITVILIFAGCSIIELLRLKLFEFVGNKINARKTVTSVTPNQKAK</sequence>
<evidence type="ECO:0000313" key="4">
    <source>
        <dbReference type="Proteomes" id="UP000233425"/>
    </source>
</evidence>
<feature type="transmembrane region" description="Helical" evidence="1">
    <location>
        <begin position="12"/>
        <end position="29"/>
    </location>
</feature>